<keyword evidence="1" id="KW-0067">ATP-binding</keyword>
<organism evidence="1 2">
    <name type="scientific">Kozakia baliensis</name>
    <dbReference type="NCBI Taxonomy" id="153496"/>
    <lineage>
        <taxon>Bacteria</taxon>
        <taxon>Pseudomonadati</taxon>
        <taxon>Pseudomonadota</taxon>
        <taxon>Alphaproteobacteria</taxon>
        <taxon>Acetobacterales</taxon>
        <taxon>Acetobacteraceae</taxon>
        <taxon>Kozakia</taxon>
    </lineage>
</organism>
<dbReference type="InterPro" id="IPR006935">
    <property type="entry name" value="Helicase/UvrB_N"/>
</dbReference>
<dbReference type="SMART" id="SM00490">
    <property type="entry name" value="HELICc"/>
    <property type="match status" value="1"/>
</dbReference>
<sequence length="1135" mass="126317">MKELAEQTGNFAFLAKDAPELTKLGQLAEHFFLVDPPTSLIKTRQFAELMAKDIAARHGELPDTRATFDDVLRALQRRGLLQRQIADLFFHITRVGNTAVHENEGTRSEALEALKMARLIGIWFHQVYNQAPNFRAGPFVPPQLPEDATPALREEIEALRKAVSDSADAEAKARMAAQEAIAAQATLQECAAREAEDRAFWENYAAEADRERQTAERTLAQVQAQAVASPVAELSDLAQMADQKAQELEIDEATTRVLIDAQLRAAGWEADSRTLRHARGTRPEAGRAIAIAEWPTESGRVDYALFIDGQAVGVIEAKRAIRNVAGRLGQSKRYGQDIILTPEQKLTFTPSDDATAFRVPFVFVTNGRPYFKRLETLSGIWFWDARTGEPPRALMDWFSPRDLTARLEQKLDPAALAKTDRQLGVTGLRDYQIEAVHAVEAAISNGQRRLLIAMATGTGKTRLAIALMYELLRAQRFRRILFLVDRKALGIQTLDSMSNTETASLLKFDKIFPIAGMDKAIPDLEDRVQVSTVQAMIRRLFDNPDGQHPTPGSYDLIIVDEAHRGYLLDAELRDDDLGFRNLDDYLSAYRRVLDYFDATQIALTATPALHTREIFGAPVFHYSYRQAVIAGHLIDHRPPRRITTALSQTGIHFDAGEEVAVVDSRTNQVDLFDLEDEVDFEVAEFNKKVHTEAFNRAVATAVALECPPDKPGKTLIFAARDTHADILVKALRQALTEEYGPQPHDMVEKITGEVDRPNERIKVFRSDPRPKYVVTVDLLTTGIDIPSIVNLVFVRRVNSRILYDQMIGRATRRCDEIGKEYFRIFDAVDIYANLQTVTDMKPVVVNPSLSFATLLGDLNRATADEDRAWVRDQIVVKLRQRVRHIDPEYAAPLEAVLGPLTALPDQLRDAPPSATADLFARHPSLATILDHAGNRPRPSGVYISEHEDELVSITDTFGRQASPADYIESFEAWIRANMNALPSLIAATQKPRDLTRQDLKDLATALDEHGFSEASLRRAYGTARNADIAAHILGFVRQAALGDPLVPYATRVENGVQKILASRNWTPRQAQWLNRIGRALKDQPVGDPALLSDPLFAQQGGFDVINQTFDSGLGDVLKDLNAAIWSDGSEGGRAA</sequence>
<name>A0A1D8USS9_9PROT</name>
<gene>
    <name evidence="1" type="ORF">A0U89_05530</name>
</gene>
<dbReference type="GO" id="GO:0004386">
    <property type="term" value="F:helicase activity"/>
    <property type="evidence" value="ECO:0007669"/>
    <property type="project" value="UniProtKB-KW"/>
</dbReference>
<dbReference type="PROSITE" id="PS51194">
    <property type="entry name" value="HELICASE_CTER"/>
    <property type="match status" value="1"/>
</dbReference>
<dbReference type="OrthoDB" id="9803459at2"/>
<dbReference type="PANTHER" id="PTHR47396:SF1">
    <property type="entry name" value="ATP-DEPENDENT HELICASE IRC3-RELATED"/>
    <property type="match status" value="1"/>
</dbReference>
<dbReference type="InterPro" id="IPR014001">
    <property type="entry name" value="Helicase_ATP-bd"/>
</dbReference>
<keyword evidence="1" id="KW-0378">Hydrolase</keyword>
<dbReference type="Gene3D" id="3.90.1570.30">
    <property type="match status" value="1"/>
</dbReference>
<dbReference type="GO" id="GO:0005524">
    <property type="term" value="F:ATP binding"/>
    <property type="evidence" value="ECO:0007669"/>
    <property type="project" value="InterPro"/>
</dbReference>
<dbReference type="InterPro" id="IPR013670">
    <property type="entry name" value="EcoEI_R_C_dom"/>
</dbReference>
<evidence type="ECO:0000313" key="2">
    <source>
        <dbReference type="Proteomes" id="UP000179145"/>
    </source>
</evidence>
<keyword evidence="2" id="KW-1185">Reference proteome</keyword>
<accession>A0A1D8USS9</accession>
<dbReference type="Pfam" id="PF08463">
    <property type="entry name" value="EcoEI_R_C"/>
    <property type="match status" value="1"/>
</dbReference>
<keyword evidence="1" id="KW-0547">Nucleotide-binding</keyword>
<dbReference type="NCBIfam" id="NF008521">
    <property type="entry name" value="PRK11448.1"/>
    <property type="match status" value="1"/>
</dbReference>
<dbReference type="Pfam" id="PF00271">
    <property type="entry name" value="Helicase_C"/>
    <property type="match status" value="1"/>
</dbReference>
<evidence type="ECO:0000313" key="1">
    <source>
        <dbReference type="EMBL" id="AOX16676.1"/>
    </source>
</evidence>
<dbReference type="GO" id="GO:0016787">
    <property type="term" value="F:hydrolase activity"/>
    <property type="evidence" value="ECO:0007669"/>
    <property type="project" value="InterPro"/>
</dbReference>
<dbReference type="REBASE" id="161406">
    <property type="entry name" value="Kba14400ORF5525P"/>
</dbReference>
<dbReference type="GO" id="GO:0005829">
    <property type="term" value="C:cytosol"/>
    <property type="evidence" value="ECO:0007669"/>
    <property type="project" value="TreeGrafter"/>
</dbReference>
<protein>
    <submittedName>
        <fullName evidence="1">DEAD/DEAH box helicase</fullName>
    </submittedName>
</protein>
<dbReference type="GO" id="GO:0006304">
    <property type="term" value="P:DNA modification"/>
    <property type="evidence" value="ECO:0007669"/>
    <property type="project" value="InterPro"/>
</dbReference>
<dbReference type="GO" id="GO:0003677">
    <property type="term" value="F:DNA binding"/>
    <property type="evidence" value="ECO:0007669"/>
    <property type="project" value="InterPro"/>
</dbReference>
<dbReference type="PANTHER" id="PTHR47396">
    <property type="entry name" value="TYPE I RESTRICTION ENZYME ECOKI R PROTEIN"/>
    <property type="match status" value="1"/>
</dbReference>
<keyword evidence="1" id="KW-0347">Helicase</keyword>
<dbReference type="Pfam" id="PF13643">
    <property type="entry name" value="DUF4145"/>
    <property type="match status" value="1"/>
</dbReference>
<dbReference type="RefSeq" id="WP_070402407.1">
    <property type="nucleotide sequence ID" value="NZ_BJVW01000010.1"/>
</dbReference>
<dbReference type="Pfam" id="PF04851">
    <property type="entry name" value="ResIII"/>
    <property type="match status" value="1"/>
</dbReference>
<dbReference type="STRING" id="153496.A0U89_05530"/>
<dbReference type="InterPro" id="IPR001650">
    <property type="entry name" value="Helicase_C-like"/>
</dbReference>
<dbReference type="InterPro" id="IPR025285">
    <property type="entry name" value="DUF4145"/>
</dbReference>
<dbReference type="PROSITE" id="PS51192">
    <property type="entry name" value="HELICASE_ATP_BIND_1"/>
    <property type="match status" value="1"/>
</dbReference>
<dbReference type="InterPro" id="IPR050742">
    <property type="entry name" value="Helicase_Restrict-Modif_Enz"/>
</dbReference>
<dbReference type="CDD" id="cd18799">
    <property type="entry name" value="SF2_C_EcoAI-like"/>
    <property type="match status" value="1"/>
</dbReference>
<dbReference type="SMART" id="SM00487">
    <property type="entry name" value="DEXDc"/>
    <property type="match status" value="1"/>
</dbReference>
<dbReference type="KEGG" id="kba:A0U89_05530"/>
<dbReference type="CDD" id="cd18032">
    <property type="entry name" value="DEXHc_RE_I_III_res"/>
    <property type="match status" value="1"/>
</dbReference>
<proteinExistence type="predicted"/>
<dbReference type="Proteomes" id="UP000179145">
    <property type="component" value="Chromosome"/>
</dbReference>
<dbReference type="SUPFAM" id="SSF52540">
    <property type="entry name" value="P-loop containing nucleoside triphosphate hydrolases"/>
    <property type="match status" value="1"/>
</dbReference>
<dbReference type="Gene3D" id="3.40.50.300">
    <property type="entry name" value="P-loop containing nucleotide triphosphate hydrolases"/>
    <property type="match status" value="2"/>
</dbReference>
<dbReference type="AlphaFoldDB" id="A0A1D8USS9"/>
<reference evidence="1 2" key="1">
    <citation type="journal article" date="2016" name="Microb. Cell Fact.">
        <title>Dissection of exopolysaccharide biosynthesis in Kozakia baliensis.</title>
        <authorList>
            <person name="Brandt J.U."/>
            <person name="Jakob F."/>
            <person name="Behr J."/>
            <person name="Geissler A.J."/>
            <person name="Vogel R.F."/>
        </authorList>
    </citation>
    <scope>NUCLEOTIDE SEQUENCE [LARGE SCALE GENOMIC DNA]</scope>
    <source>
        <strain evidence="1 2">DSM 14400</strain>
    </source>
</reference>
<dbReference type="InterPro" id="IPR027417">
    <property type="entry name" value="P-loop_NTPase"/>
</dbReference>
<dbReference type="EMBL" id="CP014674">
    <property type="protein sequence ID" value="AOX16676.1"/>
    <property type="molecule type" value="Genomic_DNA"/>
</dbReference>